<protein>
    <submittedName>
        <fullName evidence="1">Uncharacterized protein</fullName>
    </submittedName>
</protein>
<reference evidence="1" key="1">
    <citation type="submission" date="2014-09" db="EMBL/GenBank/DDBJ databases">
        <authorList>
            <person name="Magalhaes I.L.F."/>
            <person name="Oliveira U."/>
            <person name="Santos F.R."/>
            <person name="Vidigal T.H.D.A."/>
            <person name="Brescovit A.D."/>
            <person name="Santos A.J."/>
        </authorList>
    </citation>
    <scope>NUCLEOTIDE SEQUENCE</scope>
    <source>
        <tissue evidence="1">Shoot tissue taken approximately 20 cm above the soil surface</tissue>
    </source>
</reference>
<accession>A0A0A8Z5Q5</accession>
<dbReference type="EMBL" id="GBRH01267723">
    <property type="protein sequence ID" value="JAD30172.1"/>
    <property type="molecule type" value="Transcribed_RNA"/>
</dbReference>
<evidence type="ECO:0000313" key="1">
    <source>
        <dbReference type="EMBL" id="JAD30172.1"/>
    </source>
</evidence>
<proteinExistence type="predicted"/>
<dbReference type="AlphaFoldDB" id="A0A0A8Z5Q5"/>
<reference evidence="1" key="2">
    <citation type="journal article" date="2015" name="Data Brief">
        <title>Shoot transcriptome of the giant reed, Arundo donax.</title>
        <authorList>
            <person name="Barrero R.A."/>
            <person name="Guerrero F.D."/>
            <person name="Moolhuijzen P."/>
            <person name="Goolsby J.A."/>
            <person name="Tidwell J."/>
            <person name="Bellgard S.E."/>
            <person name="Bellgard M.I."/>
        </authorList>
    </citation>
    <scope>NUCLEOTIDE SEQUENCE</scope>
    <source>
        <tissue evidence="1">Shoot tissue taken approximately 20 cm above the soil surface</tissue>
    </source>
</reference>
<sequence>MHLFIFVLDTPLNTFFTIYTTYVEVGVGDGK</sequence>
<name>A0A0A8Z5Q5_ARUDO</name>
<organism evidence="1">
    <name type="scientific">Arundo donax</name>
    <name type="common">Giant reed</name>
    <name type="synonym">Donax arundinaceus</name>
    <dbReference type="NCBI Taxonomy" id="35708"/>
    <lineage>
        <taxon>Eukaryota</taxon>
        <taxon>Viridiplantae</taxon>
        <taxon>Streptophyta</taxon>
        <taxon>Embryophyta</taxon>
        <taxon>Tracheophyta</taxon>
        <taxon>Spermatophyta</taxon>
        <taxon>Magnoliopsida</taxon>
        <taxon>Liliopsida</taxon>
        <taxon>Poales</taxon>
        <taxon>Poaceae</taxon>
        <taxon>PACMAD clade</taxon>
        <taxon>Arundinoideae</taxon>
        <taxon>Arundineae</taxon>
        <taxon>Arundo</taxon>
    </lineage>
</organism>